<feature type="domain" description="Peptidase S8/S53" evidence="12">
    <location>
        <begin position="118"/>
        <end position="381"/>
    </location>
</feature>
<dbReference type="Pfam" id="PF00082">
    <property type="entry name" value="Peptidase_S8"/>
    <property type="match status" value="1"/>
</dbReference>
<dbReference type="InterPro" id="IPR000209">
    <property type="entry name" value="Peptidase_S8/S53_dom"/>
</dbReference>
<evidence type="ECO:0000256" key="3">
    <source>
        <dbReference type="ARBA" id="ARBA00022475"/>
    </source>
</evidence>
<evidence type="ECO:0000256" key="8">
    <source>
        <dbReference type="ARBA" id="ARBA00022989"/>
    </source>
</evidence>
<evidence type="ECO:0000256" key="11">
    <source>
        <dbReference type="SAM" id="MobiDB-lite"/>
    </source>
</evidence>
<feature type="compositionally biased region" description="Low complexity" evidence="11">
    <location>
        <begin position="27"/>
        <end position="50"/>
    </location>
</feature>
<keyword evidence="8" id="KW-1133">Transmembrane helix</keyword>
<evidence type="ECO:0000313" key="13">
    <source>
        <dbReference type="EMBL" id="AYG83946.1"/>
    </source>
</evidence>
<sequence length="460" mass="46356">MNRTSATGTSAPGTSGTRTSRTRTSRARTSATGASAARTTGARTSATGASVGVTAPSWPASVPAGSAPRLPRRVAALASVAVLTLLLSAAPAHADGIRDRQWELAAMHTEQAWRTTKGAGVTVAVLDTGVDGSHPDLAGQVLPGNDLIGFGAGQGSRDWARHGTAMAGIVAGHGHGTGNRAGVLGIAPEAKILPVRVILESTDPARKQARETKGGALAAGIRWAADNGADVINLSLGDDSASAHPEPGEDAAIQYALLKGAVVVASAGNGGDQGDHISYPAAYPGVIAVAAVDKNGTHASFSTRRWYATVSAPGVDVVIADPDRKYYEGWGTSAASAFVSGAVALVRAAHPGLTPAQIKQLLEDTARNAPEGGRDDARGYGMIDPAAALAAAAELKPAGLRPESAAYGTTYLGGGPDAAVASDDPANWLAPLSAGGGVLLLGAGVALWRSTRVRTPREWL</sequence>
<dbReference type="InterPro" id="IPR036852">
    <property type="entry name" value="Peptidase_S8/S53_dom_sf"/>
</dbReference>
<evidence type="ECO:0000256" key="4">
    <source>
        <dbReference type="ARBA" id="ARBA00022670"/>
    </source>
</evidence>
<evidence type="ECO:0000256" key="7">
    <source>
        <dbReference type="ARBA" id="ARBA00022825"/>
    </source>
</evidence>
<evidence type="ECO:0000256" key="2">
    <source>
        <dbReference type="ARBA" id="ARBA00011073"/>
    </source>
</evidence>
<proteinExistence type="inferred from homology"/>
<dbReference type="InterPro" id="IPR023827">
    <property type="entry name" value="Peptidase_S8_Asp-AS"/>
</dbReference>
<keyword evidence="9" id="KW-0472">Membrane</keyword>
<name>A0A387HJA1_9ACTN</name>
<comment type="similarity">
    <text evidence="2 10">Belongs to the peptidase S8 family.</text>
</comment>
<dbReference type="PROSITE" id="PS00136">
    <property type="entry name" value="SUBTILASE_ASP"/>
    <property type="match status" value="1"/>
</dbReference>
<gene>
    <name evidence="13" type="primary">fls_2</name>
    <name evidence="13" type="ORF">DWB77_06148</name>
</gene>
<reference evidence="13 14" key="1">
    <citation type="submission" date="2018-10" db="EMBL/GenBank/DDBJ databases">
        <title>Relationship between Morphology and Antimicrobial Activity in Streptomyces.</title>
        <authorList>
            <person name="Kang H.J."/>
            <person name="Kim S.B."/>
        </authorList>
    </citation>
    <scope>NUCLEOTIDE SEQUENCE [LARGE SCALE GENOMIC DNA]</scope>
    <source>
        <strain evidence="13 14">BH38</strain>
    </source>
</reference>
<dbReference type="SUPFAM" id="SSF52743">
    <property type="entry name" value="Subtilisin-like"/>
    <property type="match status" value="1"/>
</dbReference>
<evidence type="ECO:0000256" key="1">
    <source>
        <dbReference type="ARBA" id="ARBA00004162"/>
    </source>
</evidence>
<dbReference type="PANTHER" id="PTHR43806:SF11">
    <property type="entry name" value="CEREVISIN-RELATED"/>
    <property type="match status" value="1"/>
</dbReference>
<dbReference type="Gene3D" id="3.40.50.200">
    <property type="entry name" value="Peptidase S8/S53 domain"/>
    <property type="match status" value="1"/>
</dbReference>
<feature type="compositionally biased region" description="Low complexity" evidence="11">
    <location>
        <begin position="1"/>
        <end position="19"/>
    </location>
</feature>
<dbReference type="AlphaFoldDB" id="A0A387HJA1"/>
<evidence type="ECO:0000256" key="10">
    <source>
        <dbReference type="PROSITE-ProRule" id="PRU01240"/>
    </source>
</evidence>
<feature type="region of interest" description="Disordered" evidence="11">
    <location>
        <begin position="1"/>
        <end position="57"/>
    </location>
</feature>
<keyword evidence="14" id="KW-1185">Reference proteome</keyword>
<evidence type="ECO:0000313" key="14">
    <source>
        <dbReference type="Proteomes" id="UP000271554"/>
    </source>
</evidence>
<feature type="active site" description="Charge relay system" evidence="10">
    <location>
        <position position="162"/>
    </location>
</feature>
<dbReference type="EC" id="3.4.21.-" evidence="13"/>
<accession>A0A387HJA1</accession>
<dbReference type="KEGG" id="shun:DWB77_06148"/>
<evidence type="ECO:0000256" key="5">
    <source>
        <dbReference type="ARBA" id="ARBA00022692"/>
    </source>
</evidence>
<feature type="active site" description="Charge relay system" evidence="10">
    <location>
        <position position="127"/>
    </location>
</feature>
<dbReference type="GO" id="GO:0004252">
    <property type="term" value="F:serine-type endopeptidase activity"/>
    <property type="evidence" value="ECO:0007669"/>
    <property type="project" value="UniProtKB-UniRule"/>
</dbReference>
<evidence type="ECO:0000259" key="12">
    <source>
        <dbReference type="Pfam" id="PF00082"/>
    </source>
</evidence>
<dbReference type="PRINTS" id="PR00723">
    <property type="entry name" value="SUBTILISIN"/>
</dbReference>
<keyword evidence="5" id="KW-0812">Transmembrane</keyword>
<organism evidence="13 14">
    <name type="scientific">Streptomyces hundungensis</name>
    <dbReference type="NCBI Taxonomy" id="1077946"/>
    <lineage>
        <taxon>Bacteria</taxon>
        <taxon>Bacillati</taxon>
        <taxon>Actinomycetota</taxon>
        <taxon>Actinomycetes</taxon>
        <taxon>Kitasatosporales</taxon>
        <taxon>Streptomycetaceae</taxon>
        <taxon>Streptomyces</taxon>
    </lineage>
</organism>
<evidence type="ECO:0000256" key="9">
    <source>
        <dbReference type="ARBA" id="ARBA00023136"/>
    </source>
</evidence>
<keyword evidence="4 10" id="KW-0645">Protease</keyword>
<dbReference type="InterPro" id="IPR023834">
    <property type="entry name" value="T7SS_pept_S8A_mycosin"/>
</dbReference>
<dbReference type="InterPro" id="IPR015500">
    <property type="entry name" value="Peptidase_S8_subtilisin-rel"/>
</dbReference>
<comment type="subcellular location">
    <subcellularLocation>
        <location evidence="1">Cell membrane</location>
        <topology evidence="1">Single-pass membrane protein</topology>
    </subcellularLocation>
</comment>
<keyword evidence="6 10" id="KW-0378">Hydrolase</keyword>
<feature type="active site" description="Charge relay system" evidence="10">
    <location>
        <position position="333"/>
    </location>
</feature>
<dbReference type="GO" id="GO:0006508">
    <property type="term" value="P:proteolysis"/>
    <property type="evidence" value="ECO:0007669"/>
    <property type="project" value="UniProtKB-KW"/>
</dbReference>
<keyword evidence="3" id="KW-1003">Cell membrane</keyword>
<evidence type="ECO:0000256" key="6">
    <source>
        <dbReference type="ARBA" id="ARBA00022801"/>
    </source>
</evidence>
<dbReference type="InterPro" id="IPR050131">
    <property type="entry name" value="Peptidase_S8_subtilisin-like"/>
</dbReference>
<dbReference type="NCBIfam" id="TIGR03921">
    <property type="entry name" value="T7SS_mycosin"/>
    <property type="match status" value="1"/>
</dbReference>
<dbReference type="GO" id="GO:0005886">
    <property type="term" value="C:plasma membrane"/>
    <property type="evidence" value="ECO:0007669"/>
    <property type="project" value="UniProtKB-SubCell"/>
</dbReference>
<keyword evidence="7 10" id="KW-0720">Serine protease</keyword>
<protein>
    <submittedName>
        <fullName evidence="13">Fervidolysin</fullName>
        <ecNumber evidence="13">3.4.21.-</ecNumber>
    </submittedName>
</protein>
<dbReference type="Proteomes" id="UP000271554">
    <property type="component" value="Chromosome"/>
</dbReference>
<dbReference type="OrthoDB" id="9798386at2"/>
<dbReference type="PANTHER" id="PTHR43806">
    <property type="entry name" value="PEPTIDASE S8"/>
    <property type="match status" value="1"/>
</dbReference>
<dbReference type="PROSITE" id="PS51892">
    <property type="entry name" value="SUBTILASE"/>
    <property type="match status" value="1"/>
</dbReference>
<dbReference type="EMBL" id="CP032698">
    <property type="protein sequence ID" value="AYG83946.1"/>
    <property type="molecule type" value="Genomic_DNA"/>
</dbReference>